<comment type="subcellular location">
    <subcellularLocation>
        <location evidence="1">Cytoplasm</location>
    </subcellularLocation>
</comment>
<dbReference type="PROSITE" id="PS50106">
    <property type="entry name" value="PDZ"/>
    <property type="match status" value="1"/>
</dbReference>
<dbReference type="Proteomes" id="UP001642520">
    <property type="component" value="Unassembled WGS sequence"/>
</dbReference>
<feature type="domain" description="PDZ" evidence="4">
    <location>
        <begin position="24"/>
        <end position="106"/>
    </location>
</feature>
<dbReference type="PANTHER" id="PTHR24214:SF38">
    <property type="entry name" value="PDZ AND LIM DOMAIN PROTEIN ZASP-RELATED"/>
    <property type="match status" value="1"/>
</dbReference>
<reference evidence="5 6" key="1">
    <citation type="submission" date="2024-08" db="EMBL/GenBank/DDBJ databases">
        <authorList>
            <person name="Will J Nash"/>
            <person name="Angela Man"/>
            <person name="Seanna McTaggart"/>
            <person name="Kendall Baker"/>
            <person name="Tom Barker"/>
            <person name="Leah Catchpole"/>
            <person name="Alex Durrant"/>
            <person name="Karim Gharbi"/>
            <person name="Naomi Irish"/>
            <person name="Gemy Kaithakottil"/>
            <person name="Debby Ku"/>
            <person name="Aaliyah Providence"/>
            <person name="Felix Shaw"/>
            <person name="David Swarbreck"/>
            <person name="Chris Watkins"/>
            <person name="Ann M. McCartney"/>
            <person name="Giulio Formenti"/>
            <person name="Alice Mouton"/>
            <person name="Noel Vella"/>
            <person name="Bjorn M von Reumont"/>
            <person name="Adriana Vella"/>
            <person name="Wilfried Haerty"/>
        </authorList>
    </citation>
    <scope>NUCLEOTIDE SEQUENCE [LARGE SCALE GENOMIC DNA]</scope>
</reference>
<sequence>MKLSSRCRTGIHLSAALVTAMDVDITLSRTCNHAWGFRLSGGVDFSFPLTVVRVTLGALADRAGLKAGDIVTKVNGQNVQQMRHTDVEDLIVKAGDRFTLSVIRNLKLERNV</sequence>
<dbReference type="Gene3D" id="2.30.42.10">
    <property type="match status" value="1"/>
</dbReference>
<keyword evidence="3" id="KW-0440">LIM domain</keyword>
<comment type="caution">
    <text evidence="5">The sequence shown here is derived from an EMBL/GenBank/DDBJ whole genome shotgun (WGS) entry which is preliminary data.</text>
</comment>
<evidence type="ECO:0000313" key="5">
    <source>
        <dbReference type="EMBL" id="CAL7943843.1"/>
    </source>
</evidence>
<evidence type="ECO:0000256" key="3">
    <source>
        <dbReference type="ARBA" id="ARBA00023038"/>
    </source>
</evidence>
<dbReference type="SMART" id="SM00228">
    <property type="entry name" value="PDZ"/>
    <property type="match status" value="1"/>
</dbReference>
<keyword evidence="2" id="KW-0963">Cytoplasm</keyword>
<keyword evidence="6" id="KW-1185">Reference proteome</keyword>
<evidence type="ECO:0000313" key="6">
    <source>
        <dbReference type="Proteomes" id="UP001642520"/>
    </source>
</evidence>
<dbReference type="CDD" id="cd23068">
    <property type="entry name" value="PDZ_ZASP52-like"/>
    <property type="match status" value="1"/>
</dbReference>
<dbReference type="InterPro" id="IPR001478">
    <property type="entry name" value="PDZ"/>
</dbReference>
<evidence type="ECO:0000259" key="4">
    <source>
        <dbReference type="PROSITE" id="PS50106"/>
    </source>
</evidence>
<organism evidence="5 6">
    <name type="scientific">Xylocopa violacea</name>
    <name type="common">Violet carpenter bee</name>
    <name type="synonym">Apis violacea</name>
    <dbReference type="NCBI Taxonomy" id="135666"/>
    <lineage>
        <taxon>Eukaryota</taxon>
        <taxon>Metazoa</taxon>
        <taxon>Ecdysozoa</taxon>
        <taxon>Arthropoda</taxon>
        <taxon>Hexapoda</taxon>
        <taxon>Insecta</taxon>
        <taxon>Pterygota</taxon>
        <taxon>Neoptera</taxon>
        <taxon>Endopterygota</taxon>
        <taxon>Hymenoptera</taxon>
        <taxon>Apocrita</taxon>
        <taxon>Aculeata</taxon>
        <taxon>Apoidea</taxon>
        <taxon>Anthophila</taxon>
        <taxon>Apidae</taxon>
        <taxon>Xylocopa</taxon>
        <taxon>Xylocopa</taxon>
    </lineage>
</organism>
<evidence type="ECO:0000256" key="1">
    <source>
        <dbReference type="ARBA" id="ARBA00004496"/>
    </source>
</evidence>
<dbReference type="EMBL" id="CAXAJV020001293">
    <property type="protein sequence ID" value="CAL7943843.1"/>
    <property type="molecule type" value="Genomic_DNA"/>
</dbReference>
<gene>
    <name evidence="5" type="ORF">XYLVIOL_LOCUS6324</name>
</gene>
<evidence type="ECO:0000256" key="2">
    <source>
        <dbReference type="ARBA" id="ARBA00022490"/>
    </source>
</evidence>
<dbReference type="Pfam" id="PF00595">
    <property type="entry name" value="PDZ"/>
    <property type="match status" value="1"/>
</dbReference>
<keyword evidence="3" id="KW-0479">Metal-binding</keyword>
<dbReference type="InterPro" id="IPR050604">
    <property type="entry name" value="PDZ-LIM_domain"/>
</dbReference>
<dbReference type="PANTHER" id="PTHR24214">
    <property type="entry name" value="PDZ AND LIM DOMAIN PROTEIN ZASP"/>
    <property type="match status" value="1"/>
</dbReference>
<keyword evidence="3" id="KW-0862">Zinc</keyword>
<proteinExistence type="predicted"/>
<name>A0ABP1NS47_XYLVO</name>
<protein>
    <recommendedName>
        <fullName evidence="4">PDZ domain-containing protein</fullName>
    </recommendedName>
</protein>
<accession>A0ABP1NS47</accession>
<dbReference type="InterPro" id="IPR036034">
    <property type="entry name" value="PDZ_sf"/>
</dbReference>
<dbReference type="SUPFAM" id="SSF50156">
    <property type="entry name" value="PDZ domain-like"/>
    <property type="match status" value="1"/>
</dbReference>